<dbReference type="EMBL" id="KI913969">
    <property type="protein sequence ID" value="ETV98473.1"/>
    <property type="molecule type" value="Genomic_DNA"/>
</dbReference>
<feature type="compositionally biased region" description="Polar residues" evidence="1">
    <location>
        <begin position="356"/>
        <end position="366"/>
    </location>
</feature>
<feature type="region of interest" description="Disordered" evidence="1">
    <location>
        <begin position="100"/>
        <end position="123"/>
    </location>
</feature>
<dbReference type="VEuPathDB" id="FungiDB:H310_08614"/>
<feature type="compositionally biased region" description="Polar residues" evidence="1">
    <location>
        <begin position="433"/>
        <end position="447"/>
    </location>
</feature>
<evidence type="ECO:0000313" key="2">
    <source>
        <dbReference type="EMBL" id="ETV98473.1"/>
    </source>
</evidence>
<dbReference type="GeneID" id="20085664"/>
<evidence type="ECO:0000256" key="1">
    <source>
        <dbReference type="SAM" id="MobiDB-lite"/>
    </source>
</evidence>
<feature type="compositionally biased region" description="Acidic residues" evidence="1">
    <location>
        <begin position="292"/>
        <end position="307"/>
    </location>
</feature>
<gene>
    <name evidence="2" type="ORF">H310_08614</name>
</gene>
<feature type="compositionally biased region" description="Polar residues" evidence="1">
    <location>
        <begin position="100"/>
        <end position="121"/>
    </location>
</feature>
<feature type="region of interest" description="Disordered" evidence="1">
    <location>
        <begin position="245"/>
        <end position="307"/>
    </location>
</feature>
<dbReference type="AlphaFoldDB" id="A0A024TWU0"/>
<feature type="compositionally biased region" description="Basic residues" evidence="1">
    <location>
        <begin position="341"/>
        <end position="355"/>
    </location>
</feature>
<accession>A0A024TWU0</accession>
<organism evidence="2">
    <name type="scientific">Aphanomyces invadans</name>
    <dbReference type="NCBI Taxonomy" id="157072"/>
    <lineage>
        <taxon>Eukaryota</taxon>
        <taxon>Sar</taxon>
        <taxon>Stramenopiles</taxon>
        <taxon>Oomycota</taxon>
        <taxon>Saprolegniomycetes</taxon>
        <taxon>Saprolegniales</taxon>
        <taxon>Verrucalvaceae</taxon>
        <taxon>Aphanomyces</taxon>
    </lineage>
</organism>
<dbReference type="eggNOG" id="ENOG502QRJS">
    <property type="taxonomic scope" value="Eukaryota"/>
</dbReference>
<reference evidence="2" key="1">
    <citation type="submission" date="2013-12" db="EMBL/GenBank/DDBJ databases">
        <title>The Genome Sequence of Aphanomyces invadans NJM9701.</title>
        <authorList>
            <consortium name="The Broad Institute Genomics Platform"/>
            <person name="Russ C."/>
            <person name="Tyler B."/>
            <person name="van West P."/>
            <person name="Dieguez-Uribeondo J."/>
            <person name="Young S.K."/>
            <person name="Zeng Q."/>
            <person name="Gargeya S."/>
            <person name="Fitzgerald M."/>
            <person name="Abouelleil A."/>
            <person name="Alvarado L."/>
            <person name="Chapman S.B."/>
            <person name="Gainer-Dewar J."/>
            <person name="Goldberg J."/>
            <person name="Griggs A."/>
            <person name="Gujja S."/>
            <person name="Hansen M."/>
            <person name="Howarth C."/>
            <person name="Imamovic A."/>
            <person name="Ireland A."/>
            <person name="Larimer J."/>
            <person name="McCowan C."/>
            <person name="Murphy C."/>
            <person name="Pearson M."/>
            <person name="Poon T.W."/>
            <person name="Priest M."/>
            <person name="Roberts A."/>
            <person name="Saif S."/>
            <person name="Shea T."/>
            <person name="Sykes S."/>
            <person name="Wortman J."/>
            <person name="Nusbaum C."/>
            <person name="Birren B."/>
        </authorList>
    </citation>
    <scope>NUCLEOTIDE SEQUENCE [LARGE SCALE GENOMIC DNA]</scope>
    <source>
        <strain evidence="2">NJM9701</strain>
    </source>
</reference>
<sequence>MDIHGSRGASTLKRASSRARDSTLLSSQAFSGSPGGSDILGKLTSMLRGHNSYSELVDDCCFDDPRYSNSGAPTRPLTPASPLLTWDLDSPHTIGRVRSNTTSTVARHSSASSTIRRQSLSPRRRHHDTILVTEFKFLHKSFAPPFPLAASQAEDGPPAPLSPFRASVDDVLFDNNDDDDAESDNNISIDPGNLRDSVRHLVRHIQRHDSGECTAMLECSDVTPPDLDLDDDQICLLGSSSADRMSSEAFPGLDDDTFEDLSTPERSSDKDESDSLPMDSRRPSIAAHSNQDADDDDDEQTFDDDDIPVLTTSVRNLVLNLRRDCARQSLHPVDLIGVPTTHHHHHHHHLHHHPHAQNQPRASQPSIRRRRNHSHPLDSPSRGMVPPPPPFAAVAPRDTKPLHFSRLMSSVAGGLRRLSIHKSRAPAGPAATRFSTFSGHPSHNSSPGAPPHVAASPDIDGARWKIIELAFRFGGPHRYYLVQAVNMFYPLTKYGRRGGPHSTRLVCHPYGTLQWEHKRGGFSAPMDLALASHVVDGRETPVFHKCDGHGGGYGTSYNARSCSLSVVFGHRTLDLETQSADHRDWLGSALRTLMQYAKKQRQAEAMVLSEEAAANARTKSDDAASPPVMAPIIA</sequence>
<feature type="region of interest" description="Disordered" evidence="1">
    <location>
        <begin position="171"/>
        <end position="193"/>
    </location>
</feature>
<proteinExistence type="predicted"/>
<name>A0A024TWU0_9STRA</name>
<feature type="region of interest" description="Disordered" evidence="1">
    <location>
        <begin position="337"/>
        <end position="396"/>
    </location>
</feature>
<dbReference type="RefSeq" id="XP_008872670.1">
    <property type="nucleotide sequence ID" value="XM_008874448.1"/>
</dbReference>
<feature type="region of interest" description="Disordered" evidence="1">
    <location>
        <begin position="1"/>
        <end position="32"/>
    </location>
</feature>
<evidence type="ECO:0008006" key="3">
    <source>
        <dbReference type="Google" id="ProtNLM"/>
    </source>
</evidence>
<feature type="region of interest" description="Disordered" evidence="1">
    <location>
        <begin position="423"/>
        <end position="455"/>
    </location>
</feature>
<dbReference type="STRING" id="157072.A0A024TWU0"/>
<dbReference type="InterPro" id="IPR011993">
    <property type="entry name" value="PH-like_dom_sf"/>
</dbReference>
<feature type="compositionally biased region" description="Acidic residues" evidence="1">
    <location>
        <begin position="171"/>
        <end position="183"/>
    </location>
</feature>
<dbReference type="OrthoDB" id="67500at2759"/>
<protein>
    <recommendedName>
        <fullName evidence="3">PH domain-containing protein</fullName>
    </recommendedName>
</protein>
<dbReference type="Gene3D" id="2.30.29.30">
    <property type="entry name" value="Pleckstrin-homology domain (PH domain)/Phosphotyrosine-binding domain (PTB)"/>
    <property type="match status" value="1"/>
</dbReference>